<feature type="region of interest" description="Disordered" evidence="1">
    <location>
        <begin position="86"/>
        <end position="118"/>
    </location>
</feature>
<reference evidence="2" key="1">
    <citation type="submission" date="2022-11" db="EMBL/GenBank/DDBJ databases">
        <title>Centuries of genome instability and evolution in soft-shell clam transmissible cancer (bioRxiv).</title>
        <authorList>
            <person name="Hart S.F.M."/>
            <person name="Yonemitsu M.A."/>
            <person name="Giersch R.M."/>
            <person name="Beal B.F."/>
            <person name="Arriagada G."/>
            <person name="Davis B.W."/>
            <person name="Ostrander E.A."/>
            <person name="Goff S.P."/>
            <person name="Metzger M.J."/>
        </authorList>
    </citation>
    <scope>NUCLEOTIDE SEQUENCE</scope>
    <source>
        <strain evidence="2">MELC-2E11</strain>
        <tissue evidence="2">Siphon/mantle</tissue>
    </source>
</reference>
<evidence type="ECO:0000313" key="3">
    <source>
        <dbReference type="Proteomes" id="UP001164746"/>
    </source>
</evidence>
<gene>
    <name evidence="2" type="ORF">MAR_006958</name>
</gene>
<proteinExistence type="predicted"/>
<accession>A0ABY7DCK6</accession>
<protein>
    <submittedName>
        <fullName evidence="2">Uncharacterized protein</fullName>
    </submittedName>
</protein>
<name>A0ABY7DCK6_MYAAR</name>
<keyword evidence="3" id="KW-1185">Reference proteome</keyword>
<evidence type="ECO:0000256" key="1">
    <source>
        <dbReference type="SAM" id="MobiDB-lite"/>
    </source>
</evidence>
<dbReference type="Proteomes" id="UP001164746">
    <property type="component" value="Chromosome 1"/>
</dbReference>
<evidence type="ECO:0000313" key="2">
    <source>
        <dbReference type="EMBL" id="WAQ94487.1"/>
    </source>
</evidence>
<organism evidence="2 3">
    <name type="scientific">Mya arenaria</name>
    <name type="common">Soft-shell clam</name>
    <dbReference type="NCBI Taxonomy" id="6604"/>
    <lineage>
        <taxon>Eukaryota</taxon>
        <taxon>Metazoa</taxon>
        <taxon>Spiralia</taxon>
        <taxon>Lophotrochozoa</taxon>
        <taxon>Mollusca</taxon>
        <taxon>Bivalvia</taxon>
        <taxon>Autobranchia</taxon>
        <taxon>Heteroconchia</taxon>
        <taxon>Euheterodonta</taxon>
        <taxon>Imparidentia</taxon>
        <taxon>Neoheterodontei</taxon>
        <taxon>Myida</taxon>
        <taxon>Myoidea</taxon>
        <taxon>Myidae</taxon>
        <taxon>Mya</taxon>
    </lineage>
</organism>
<dbReference type="EMBL" id="CP111012">
    <property type="protein sequence ID" value="WAQ94487.1"/>
    <property type="molecule type" value="Genomic_DNA"/>
</dbReference>
<sequence>MSLRIAQSHWSLRFGHLYDSFKSCLTSYYELFTEKSIRGHSLSFCAEKLCFNTNICLFWRWLTDAGPGQRYGLEPYQAWNPSNQYTWPSSKRSPYLPQASDTAQSPTRPAGDMAQNPTRPVFRPTNIHCLEPNEPRIYYGQATRPRTIPGLKFVQ</sequence>